<proteinExistence type="predicted"/>
<keyword evidence="5 7" id="KW-0472">Membrane</keyword>
<evidence type="ECO:0000256" key="2">
    <source>
        <dbReference type="ARBA" id="ARBA00022475"/>
    </source>
</evidence>
<dbReference type="GO" id="GO:0005886">
    <property type="term" value="C:plasma membrane"/>
    <property type="evidence" value="ECO:0007669"/>
    <property type="project" value="UniProtKB-SubCell"/>
</dbReference>
<evidence type="ECO:0000256" key="6">
    <source>
        <dbReference type="SAM" id="MobiDB-lite"/>
    </source>
</evidence>
<feature type="transmembrane region" description="Helical" evidence="7">
    <location>
        <begin position="359"/>
        <end position="379"/>
    </location>
</feature>
<feature type="transmembrane region" description="Helical" evidence="7">
    <location>
        <begin position="580"/>
        <end position="599"/>
    </location>
</feature>
<evidence type="ECO:0000313" key="10">
    <source>
        <dbReference type="Proteomes" id="UP001239397"/>
    </source>
</evidence>
<name>A0A9Y2K134_9PSEU</name>
<feature type="transmembrane region" description="Helical" evidence="7">
    <location>
        <begin position="628"/>
        <end position="649"/>
    </location>
</feature>
<accession>A0A9Y2K134</accession>
<feature type="compositionally biased region" description="Basic residues" evidence="6">
    <location>
        <begin position="714"/>
        <end position="723"/>
    </location>
</feature>
<feature type="transmembrane region" description="Helical" evidence="7">
    <location>
        <begin position="513"/>
        <end position="532"/>
    </location>
</feature>
<dbReference type="PANTHER" id="PTHR33406">
    <property type="entry name" value="MEMBRANE PROTEIN MJ1562-RELATED"/>
    <property type="match status" value="1"/>
</dbReference>
<comment type="subcellular location">
    <subcellularLocation>
        <location evidence="1">Cell membrane</location>
        <topology evidence="1">Multi-pass membrane protein</topology>
    </subcellularLocation>
</comment>
<evidence type="ECO:0000256" key="3">
    <source>
        <dbReference type="ARBA" id="ARBA00022692"/>
    </source>
</evidence>
<protein>
    <submittedName>
        <fullName evidence="9">MMPL family transporter</fullName>
    </submittedName>
</protein>
<dbReference type="PROSITE" id="PS50156">
    <property type="entry name" value="SSD"/>
    <property type="match status" value="1"/>
</dbReference>
<dbReference type="AlphaFoldDB" id="A0A9Y2K134"/>
<feature type="compositionally biased region" description="Basic and acidic residues" evidence="6">
    <location>
        <begin position="701"/>
        <end position="712"/>
    </location>
</feature>
<gene>
    <name evidence="9" type="ORF">QRX60_18050</name>
</gene>
<dbReference type="InterPro" id="IPR000731">
    <property type="entry name" value="SSD"/>
</dbReference>
<dbReference type="RefSeq" id="WP_286003623.1">
    <property type="nucleotide sequence ID" value="NZ_CP127295.1"/>
</dbReference>
<evidence type="ECO:0000256" key="4">
    <source>
        <dbReference type="ARBA" id="ARBA00022989"/>
    </source>
</evidence>
<evidence type="ECO:0000256" key="5">
    <source>
        <dbReference type="ARBA" id="ARBA00023136"/>
    </source>
</evidence>
<keyword evidence="3 7" id="KW-0812">Transmembrane</keyword>
<feature type="transmembrane region" description="Helical" evidence="7">
    <location>
        <begin position="655"/>
        <end position="681"/>
    </location>
</feature>
<feature type="transmembrane region" description="Helical" evidence="7">
    <location>
        <begin position="539"/>
        <end position="560"/>
    </location>
</feature>
<evidence type="ECO:0000313" key="9">
    <source>
        <dbReference type="EMBL" id="WIY07389.1"/>
    </source>
</evidence>
<dbReference type="PANTHER" id="PTHR33406:SF13">
    <property type="entry name" value="MEMBRANE PROTEIN YDFJ"/>
    <property type="match status" value="1"/>
</dbReference>
<keyword evidence="4 7" id="KW-1133">Transmembrane helix</keyword>
<feature type="region of interest" description="Disordered" evidence="6">
    <location>
        <begin position="696"/>
        <end position="723"/>
    </location>
</feature>
<reference evidence="9 10" key="1">
    <citation type="submission" date="2023-06" db="EMBL/GenBank/DDBJ databases">
        <authorList>
            <person name="Oyuntsetseg B."/>
            <person name="Kim S.B."/>
        </authorList>
    </citation>
    <scope>NUCLEOTIDE SEQUENCE [LARGE SCALE GENOMIC DNA]</scope>
    <source>
        <strain evidence="9 10">4-36</strain>
    </source>
</reference>
<feature type="transmembrane region" description="Helical" evidence="7">
    <location>
        <begin position="299"/>
        <end position="325"/>
    </location>
</feature>
<dbReference type="EMBL" id="CP127295">
    <property type="protein sequence ID" value="WIY07389.1"/>
    <property type="molecule type" value="Genomic_DNA"/>
</dbReference>
<feature type="transmembrane region" description="Helical" evidence="7">
    <location>
        <begin position="269"/>
        <end position="293"/>
    </location>
</feature>
<sequence length="723" mass="75284">MLPAGTPVVERVARWSTHHRAAAIFGWLALVALAWVIGTFAPGTDARSSPAGDAGTGQAALDRQASRAPLWENVLVPRDSPAVTDLVTTLTTSGAVADIRSPLDDPAQVSADGRSGLVTFRILGTGSEIRANLATATAAVDAVAARHPDARLAQAGDLSVSGAVDKSIKEDIGRSETRSLPLTLLILLAVFGSLVAAAIPVLLAGTTVLATFGFLSAVDNWIPVNSATSSMTLLIGMAVGVDYSLFFLRRVREERAHGVEESIRIAARTSGHVIVVSGLTVALCVTGLLFTGLDNLRGLTVSTILVVGLAVLASVTVLPATLSLLGTRVDRLRIPWLGKRGTRSRFWAGVASTVTRRPALWTGVAAGLLVLLALPAAGIRLQDPAPAESLPHSVAVIGAAARVQDAFPGITMPAHVVLWSDRGPVDTPAVRRAIGELTARTPKPAVVVPVGDALVVRIPLGGTGNDEAADRSLTALRETLLPQAIGGLDGVHFAVAGRTAEAHDFTAQVLARAPYVFGFILLLAFVLLLAVFRSVAVPAVSILLNLLSAGAAYGVLTLVFQDGFLAPLLGFTPYGGVLGWLPMFLFVLLFGLSTDYHVFILSRIGERRLAGGSAREAIVEGTARSSGVVTSAALIMTGVFSIFLSLAAIEYKMLGLGMAVAILLDATLVRGVLLPAALALLGDRLWPPEAPVRTSGNRLIQDAKRPPHEVRAPHGGRGRAGRS</sequence>
<feature type="transmembrane region" description="Helical" evidence="7">
    <location>
        <begin position="227"/>
        <end position="248"/>
    </location>
</feature>
<feature type="transmembrane region" description="Helical" evidence="7">
    <location>
        <begin position="182"/>
        <end position="215"/>
    </location>
</feature>
<dbReference type="KEGG" id="amog:QRX60_18050"/>
<dbReference type="InterPro" id="IPR004869">
    <property type="entry name" value="MMPL_dom"/>
</dbReference>
<dbReference type="Proteomes" id="UP001239397">
    <property type="component" value="Chromosome"/>
</dbReference>
<evidence type="ECO:0000259" key="8">
    <source>
        <dbReference type="PROSITE" id="PS50156"/>
    </source>
</evidence>
<dbReference type="InterPro" id="IPR050545">
    <property type="entry name" value="Mycobact_MmpL"/>
</dbReference>
<dbReference type="Gene3D" id="1.20.1640.10">
    <property type="entry name" value="Multidrug efflux transporter AcrB transmembrane domain"/>
    <property type="match status" value="2"/>
</dbReference>
<dbReference type="Pfam" id="PF03176">
    <property type="entry name" value="MMPL"/>
    <property type="match status" value="2"/>
</dbReference>
<organism evidence="9 10">
    <name type="scientific">Amycolatopsis mongoliensis</name>
    <dbReference type="NCBI Taxonomy" id="715475"/>
    <lineage>
        <taxon>Bacteria</taxon>
        <taxon>Bacillati</taxon>
        <taxon>Actinomycetota</taxon>
        <taxon>Actinomycetes</taxon>
        <taxon>Pseudonocardiales</taxon>
        <taxon>Pseudonocardiaceae</taxon>
        <taxon>Amycolatopsis</taxon>
    </lineage>
</organism>
<dbReference type="SUPFAM" id="SSF82866">
    <property type="entry name" value="Multidrug efflux transporter AcrB transmembrane domain"/>
    <property type="match status" value="2"/>
</dbReference>
<keyword evidence="2" id="KW-1003">Cell membrane</keyword>
<feature type="domain" description="SSD" evidence="8">
    <location>
        <begin position="201"/>
        <end position="324"/>
    </location>
</feature>
<feature type="transmembrane region" description="Helical" evidence="7">
    <location>
        <begin position="20"/>
        <end position="41"/>
    </location>
</feature>
<evidence type="ECO:0000256" key="7">
    <source>
        <dbReference type="SAM" id="Phobius"/>
    </source>
</evidence>
<keyword evidence="10" id="KW-1185">Reference proteome</keyword>
<evidence type="ECO:0000256" key="1">
    <source>
        <dbReference type="ARBA" id="ARBA00004651"/>
    </source>
</evidence>